<evidence type="ECO:0000259" key="1">
    <source>
        <dbReference type="Pfam" id="PF10135"/>
    </source>
</evidence>
<evidence type="ECO:0000313" key="3">
    <source>
        <dbReference type="Proteomes" id="UP000652427"/>
    </source>
</evidence>
<accession>A0ABX2MZG9</accession>
<evidence type="ECO:0000313" key="2">
    <source>
        <dbReference type="EMBL" id="NVD26852.1"/>
    </source>
</evidence>
<dbReference type="RefSeq" id="WP_176278365.1">
    <property type="nucleotide sequence ID" value="NZ_JABWMH010000001.1"/>
</dbReference>
<dbReference type="EMBL" id="JABWMH010000001">
    <property type="protein sequence ID" value="NVD26852.1"/>
    <property type="molecule type" value="Genomic_DNA"/>
</dbReference>
<dbReference type="Proteomes" id="UP000652427">
    <property type="component" value="Unassembled WGS sequence"/>
</dbReference>
<organism evidence="2 3">
    <name type="scientific">Parasphingorhabdus flavimaris</name>
    <dbReference type="NCBI Taxonomy" id="266812"/>
    <lineage>
        <taxon>Bacteria</taxon>
        <taxon>Pseudomonadati</taxon>
        <taxon>Pseudomonadota</taxon>
        <taxon>Alphaproteobacteria</taxon>
        <taxon>Sphingomonadales</taxon>
        <taxon>Sphingomonadaceae</taxon>
        <taxon>Parasphingorhabdus</taxon>
    </lineage>
</organism>
<gene>
    <name evidence="2" type="ORF">HUO14_02895</name>
</gene>
<comment type="caution">
    <text evidence="2">The sequence shown here is derived from an EMBL/GenBank/DDBJ whole genome shotgun (WGS) entry which is preliminary data.</text>
</comment>
<protein>
    <submittedName>
        <fullName evidence="2">Rod-binding protein</fullName>
    </submittedName>
</protein>
<dbReference type="Pfam" id="PF10135">
    <property type="entry name" value="Rod-binding"/>
    <property type="match status" value="1"/>
</dbReference>
<keyword evidence="3" id="KW-1185">Reference proteome</keyword>
<proteinExistence type="predicted"/>
<sequence>MAADFEAIFVRQMLKTMRTSSLGEGLFDGQGTEQFRDMQDAKVAESMAQQGVFGIAQLLSRHVENKDV</sequence>
<name>A0ABX2MZG9_9SPHN</name>
<reference evidence="2 3" key="1">
    <citation type="submission" date="2020-06" db="EMBL/GenBank/DDBJ databases">
        <authorList>
            <person name="Kim S.-J."/>
            <person name="Park S.-J."/>
        </authorList>
    </citation>
    <scope>NUCLEOTIDE SEQUENCE [LARGE SCALE GENOMIC DNA]</scope>
    <source>
        <strain evidence="2 3">SW-151</strain>
    </source>
</reference>
<dbReference type="InterPro" id="IPR019301">
    <property type="entry name" value="Flagellar_prot_FlgJ_N"/>
</dbReference>
<feature type="domain" description="Flagellar protein FlgJ N-terminal" evidence="1">
    <location>
        <begin position="15"/>
        <end position="60"/>
    </location>
</feature>